<keyword evidence="1" id="KW-0812">Transmembrane</keyword>
<dbReference type="Proteomes" id="UP001451571">
    <property type="component" value="Chromosome"/>
</dbReference>
<feature type="transmembrane region" description="Helical" evidence="1">
    <location>
        <begin position="571"/>
        <end position="596"/>
    </location>
</feature>
<sequence>MIRNSIKQILRMPIRSFSFLLLIAASGMFLTLGAVLWIINNSVINTYEDTFITIGTVEQKALSINTTTRWNAEKKDYDLRQQPVYSRLLPISMLSFEGANYIHEPEKRSYYGSYAPNYTLFRTNESYIELLIAEVTPLEDCIPDESVRVKINKLFFGNASLEGTTIWFCNHRNETPLPLEKGKNYAVIINLSAWAHGSRFEKSGDAALRLLEYGPNSIYIEEYESDGTLKKDPLEDEKNNSSPYYEVTEGFYDSDIGKRLLSLAKGYDMSYKTLPVTGTNSTTLLMPFYSGDAYISQGRDILGEEYEDGKKVCLISDVFAKNNNLTVGKQVNLQLYCTNSQYSAGRDAIYRSNGAEGEVYSVFEDSWYTVVGIYTATLGNSQMNYNMGGDEVVVPMKSIENPATNIIKYGPMKGYNTSFQIPNGSIDDFLAEWEKYNTDELEITFYDMGYSQIKSGLENMKLMSLVLLIIGLFMIIFLMLFYSHLFIGYQKVRTAIERCLGVTKKNARRSILFGIILLLFLGSTIGCGMGGFLSRHISAESLNHIYYDSSYSNIAEAEVKENILEEDENTLVVVITILVSITVINLLGMVISIYRINQNLKIKPMKLLSEKRNQ</sequence>
<keyword evidence="3" id="KW-1185">Reference proteome</keyword>
<evidence type="ECO:0000313" key="2">
    <source>
        <dbReference type="EMBL" id="XAH72209.1"/>
    </source>
</evidence>
<organism evidence="2 3">
    <name type="scientific">Kineothrix sedimenti</name>
    <dbReference type="NCBI Taxonomy" id="3123317"/>
    <lineage>
        <taxon>Bacteria</taxon>
        <taxon>Bacillati</taxon>
        <taxon>Bacillota</taxon>
        <taxon>Clostridia</taxon>
        <taxon>Lachnospirales</taxon>
        <taxon>Lachnospiraceae</taxon>
        <taxon>Kineothrix</taxon>
    </lineage>
</organism>
<protein>
    <recommendedName>
        <fullName evidence="4">FtsX-like permease family protein</fullName>
    </recommendedName>
</protein>
<gene>
    <name evidence="2" type="ORF">V6984_11765</name>
</gene>
<evidence type="ECO:0008006" key="4">
    <source>
        <dbReference type="Google" id="ProtNLM"/>
    </source>
</evidence>
<accession>A0ABZ3ESB1</accession>
<evidence type="ECO:0000313" key="3">
    <source>
        <dbReference type="Proteomes" id="UP001451571"/>
    </source>
</evidence>
<feature type="transmembrane region" description="Helical" evidence="1">
    <location>
        <begin position="510"/>
        <end position="533"/>
    </location>
</feature>
<name>A0ABZ3ESB1_9FIRM</name>
<dbReference type="RefSeq" id="WP_342755828.1">
    <property type="nucleotide sequence ID" value="NZ_CP146256.1"/>
</dbReference>
<feature type="transmembrane region" description="Helical" evidence="1">
    <location>
        <begin position="20"/>
        <end position="39"/>
    </location>
</feature>
<keyword evidence="1" id="KW-1133">Transmembrane helix</keyword>
<dbReference type="EMBL" id="CP146256">
    <property type="protein sequence ID" value="XAH72209.1"/>
    <property type="molecule type" value="Genomic_DNA"/>
</dbReference>
<reference evidence="2 3" key="1">
    <citation type="submission" date="2024-02" db="EMBL/GenBank/DDBJ databases">
        <title>Bacterial strain from lacustrine sediment.</title>
        <authorList>
            <person name="Petit C."/>
            <person name="Fadhlaoui K."/>
        </authorList>
    </citation>
    <scope>NUCLEOTIDE SEQUENCE [LARGE SCALE GENOMIC DNA]</scope>
    <source>
        <strain evidence="2 3">IPX-CK</strain>
    </source>
</reference>
<keyword evidence="1" id="KW-0472">Membrane</keyword>
<proteinExistence type="predicted"/>
<evidence type="ECO:0000256" key="1">
    <source>
        <dbReference type="SAM" id="Phobius"/>
    </source>
</evidence>
<feature type="transmembrane region" description="Helical" evidence="1">
    <location>
        <begin position="462"/>
        <end position="489"/>
    </location>
</feature>